<feature type="domain" description="F-box" evidence="1">
    <location>
        <begin position="3"/>
        <end position="51"/>
    </location>
</feature>
<accession>A0A8X8Z267</accession>
<feature type="domain" description="F-box" evidence="1">
    <location>
        <begin position="294"/>
        <end position="328"/>
    </location>
</feature>
<comment type="caution">
    <text evidence="2">The sequence shown here is derived from an EMBL/GenBank/DDBJ whole genome shotgun (WGS) entry which is preliminary data.</text>
</comment>
<dbReference type="PROSITE" id="PS50181">
    <property type="entry name" value="FBOX"/>
    <property type="match status" value="2"/>
</dbReference>
<dbReference type="AlphaFoldDB" id="A0A8X8Z267"/>
<dbReference type="InterPro" id="IPR053781">
    <property type="entry name" value="F-box_AtFBL13-like"/>
</dbReference>
<gene>
    <name evidence="2" type="ORF">SASPL_150125</name>
</gene>
<protein>
    <recommendedName>
        <fullName evidence="1">F-box domain-containing protein</fullName>
    </recommendedName>
</protein>
<evidence type="ECO:0000259" key="1">
    <source>
        <dbReference type="PROSITE" id="PS50181"/>
    </source>
</evidence>
<evidence type="ECO:0000313" key="3">
    <source>
        <dbReference type="Proteomes" id="UP000298416"/>
    </source>
</evidence>
<dbReference type="PANTHER" id="PTHR32212">
    <property type="entry name" value="CYCLIN-LIKE F-BOX"/>
    <property type="match status" value="1"/>
</dbReference>
<dbReference type="SUPFAM" id="SSF81383">
    <property type="entry name" value="F-box domain"/>
    <property type="match status" value="2"/>
</dbReference>
<dbReference type="PANTHER" id="PTHR32212:SF461">
    <property type="entry name" value="F-BOX DOMAIN-CONTAINING PROTEIN"/>
    <property type="match status" value="1"/>
</dbReference>
<organism evidence="2">
    <name type="scientific">Salvia splendens</name>
    <name type="common">Scarlet sage</name>
    <dbReference type="NCBI Taxonomy" id="180675"/>
    <lineage>
        <taxon>Eukaryota</taxon>
        <taxon>Viridiplantae</taxon>
        <taxon>Streptophyta</taxon>
        <taxon>Embryophyta</taxon>
        <taxon>Tracheophyta</taxon>
        <taxon>Spermatophyta</taxon>
        <taxon>Magnoliopsida</taxon>
        <taxon>eudicotyledons</taxon>
        <taxon>Gunneridae</taxon>
        <taxon>Pentapetalae</taxon>
        <taxon>asterids</taxon>
        <taxon>lamiids</taxon>
        <taxon>Lamiales</taxon>
        <taxon>Lamiaceae</taxon>
        <taxon>Nepetoideae</taxon>
        <taxon>Mentheae</taxon>
        <taxon>Salviinae</taxon>
        <taxon>Salvia</taxon>
        <taxon>Salvia subgen. Calosphace</taxon>
        <taxon>core Calosphace</taxon>
    </lineage>
</organism>
<name>A0A8X8Z267_SALSN</name>
<dbReference type="SUPFAM" id="SSF52047">
    <property type="entry name" value="RNI-like"/>
    <property type="match status" value="1"/>
</dbReference>
<keyword evidence="3" id="KW-1185">Reference proteome</keyword>
<proteinExistence type="predicted"/>
<dbReference type="InterPro" id="IPR036047">
    <property type="entry name" value="F-box-like_dom_sf"/>
</dbReference>
<dbReference type="EMBL" id="PNBA02000020">
    <property type="protein sequence ID" value="KAG6388693.1"/>
    <property type="molecule type" value="Genomic_DNA"/>
</dbReference>
<dbReference type="Gene3D" id="1.20.1280.50">
    <property type="match status" value="2"/>
</dbReference>
<dbReference type="Proteomes" id="UP000298416">
    <property type="component" value="Unassembled WGS sequence"/>
</dbReference>
<dbReference type="Pfam" id="PF00646">
    <property type="entry name" value="F-box"/>
    <property type="match status" value="2"/>
</dbReference>
<reference evidence="2" key="2">
    <citation type="submission" date="2020-08" db="EMBL/GenBank/DDBJ databases">
        <title>Plant Genome Project.</title>
        <authorList>
            <person name="Zhang R.-G."/>
        </authorList>
    </citation>
    <scope>NUCLEOTIDE SEQUENCE</scope>
    <source>
        <strain evidence="2">Huo1</strain>
        <tissue evidence="2">Leaf</tissue>
    </source>
</reference>
<sequence>MEEDRISELPDEILEHILSFIDTSEAVGVSILSKRWKHLRPSHHNIRLKRHGAFSRPRVPRSVSQFLSRRDDAAPLHDFHLLLDTEFVLREDEALVEECAFYAINHGAQSFHILAPTPTLHALPAALFTSATLRELVISQLRKSYTRTYKPTRLLLPNLKTLCLDAPNLYFTSDLQGKELFSGLPELEKLFLIKFPVSGLVLKAPKLRVLEIIDSCCLIEEISAPLLTSLRYEGDFPLECSIMNVPMLEQVYLDIFGLAYNPEWLHLNCVRLLHQLGNATTVSLTLDTLKREKEDRISELPDDILQHILSFIDTAEAVRASILSKRWKPPPPAFPPQYPVAPSRRLLEMGYSPKIRVLEILQSDSIFPIKEISAPLLTSFRYMGVLDLAGGPIEQRHPPFPNLKCLKVIKGSNKISTMLESVMNYSTIGTLYFELSLKVEIVMWL</sequence>
<dbReference type="SMART" id="SM00256">
    <property type="entry name" value="FBOX"/>
    <property type="match status" value="2"/>
</dbReference>
<evidence type="ECO:0000313" key="2">
    <source>
        <dbReference type="EMBL" id="KAG6388693.1"/>
    </source>
</evidence>
<dbReference type="InterPro" id="IPR001810">
    <property type="entry name" value="F-box_dom"/>
</dbReference>
<reference evidence="2" key="1">
    <citation type="submission" date="2018-01" db="EMBL/GenBank/DDBJ databases">
        <authorList>
            <person name="Mao J.F."/>
        </authorList>
    </citation>
    <scope>NUCLEOTIDE SEQUENCE</scope>
    <source>
        <strain evidence="2">Huo1</strain>
        <tissue evidence="2">Leaf</tissue>
    </source>
</reference>
<dbReference type="CDD" id="cd22160">
    <property type="entry name" value="F-box_AtFBL13-like"/>
    <property type="match status" value="2"/>
</dbReference>